<dbReference type="PANTHER" id="PTHR43792">
    <property type="entry name" value="GNAT FAMILY, PUTATIVE (AFU_ORTHOLOGUE AFUA_3G00765)-RELATED-RELATED"/>
    <property type="match status" value="1"/>
</dbReference>
<dbReference type="InterPro" id="IPR000182">
    <property type="entry name" value="GNAT_dom"/>
</dbReference>
<proteinExistence type="predicted"/>
<dbReference type="InterPro" id="IPR016181">
    <property type="entry name" value="Acyl_CoA_acyltransferase"/>
</dbReference>
<dbReference type="Pfam" id="PF13302">
    <property type="entry name" value="Acetyltransf_3"/>
    <property type="match status" value="1"/>
</dbReference>
<gene>
    <name evidence="2" type="ORF">J2T09_000933</name>
</gene>
<dbReference type="RefSeq" id="WP_306831572.1">
    <property type="nucleotide sequence ID" value="NZ_JAUSRF010000002.1"/>
</dbReference>
<accession>A0ABT9PNZ0</accession>
<dbReference type="Gene3D" id="3.40.630.30">
    <property type="match status" value="1"/>
</dbReference>
<organism evidence="2 3">
    <name type="scientific">Neorhizobium huautlense</name>
    <dbReference type="NCBI Taxonomy" id="67774"/>
    <lineage>
        <taxon>Bacteria</taxon>
        <taxon>Pseudomonadati</taxon>
        <taxon>Pseudomonadota</taxon>
        <taxon>Alphaproteobacteria</taxon>
        <taxon>Hyphomicrobiales</taxon>
        <taxon>Rhizobiaceae</taxon>
        <taxon>Rhizobium/Agrobacterium group</taxon>
        <taxon>Neorhizobium</taxon>
    </lineage>
</organism>
<evidence type="ECO:0000259" key="1">
    <source>
        <dbReference type="Pfam" id="PF13302"/>
    </source>
</evidence>
<comment type="caution">
    <text evidence="2">The sequence shown here is derived from an EMBL/GenBank/DDBJ whole genome shotgun (WGS) entry which is preliminary data.</text>
</comment>
<dbReference type="Proteomes" id="UP001241472">
    <property type="component" value="Unassembled WGS sequence"/>
</dbReference>
<feature type="domain" description="N-acetyltransferase" evidence="1">
    <location>
        <begin position="15"/>
        <end position="154"/>
    </location>
</feature>
<sequence>MHLPTAAIPTLAGTRLTLRAPRMEDWSAYCAFMATDRSIYMGGPHQEAIAWGMFCHDVAQWHLLGHGSLMIEAGEGEAAAGQCIGQVGINAGPLFPEHELGWMLYDGFEGKGYAFEAASRMRHWAFRTLKLETLVSYIHPENAASCRLAERLGAVLDKDAARHDPADLVYRHARP</sequence>
<dbReference type="SUPFAM" id="SSF55729">
    <property type="entry name" value="Acyl-CoA N-acyltransferases (Nat)"/>
    <property type="match status" value="1"/>
</dbReference>
<dbReference type="EMBL" id="JAUSRF010000002">
    <property type="protein sequence ID" value="MDP9836191.1"/>
    <property type="molecule type" value="Genomic_DNA"/>
</dbReference>
<evidence type="ECO:0000313" key="2">
    <source>
        <dbReference type="EMBL" id="MDP9836191.1"/>
    </source>
</evidence>
<dbReference type="InterPro" id="IPR051531">
    <property type="entry name" value="N-acetyltransferase"/>
</dbReference>
<reference evidence="2 3" key="1">
    <citation type="submission" date="2023-07" db="EMBL/GenBank/DDBJ databases">
        <title>Sorghum-associated microbial communities from plants grown in Nebraska, USA.</title>
        <authorList>
            <person name="Schachtman D."/>
        </authorList>
    </citation>
    <scope>NUCLEOTIDE SEQUENCE [LARGE SCALE GENOMIC DNA]</scope>
    <source>
        <strain evidence="2 3">DS1307</strain>
    </source>
</reference>
<dbReference type="PANTHER" id="PTHR43792:SF1">
    <property type="entry name" value="N-ACETYLTRANSFERASE DOMAIN-CONTAINING PROTEIN"/>
    <property type="match status" value="1"/>
</dbReference>
<keyword evidence="3" id="KW-1185">Reference proteome</keyword>
<protein>
    <submittedName>
        <fullName evidence="2">RimJ/RimL family protein N-acetyltransferase</fullName>
    </submittedName>
</protein>
<evidence type="ECO:0000313" key="3">
    <source>
        <dbReference type="Proteomes" id="UP001241472"/>
    </source>
</evidence>
<name>A0ABT9PNZ0_9HYPH</name>